<dbReference type="Proteomes" id="UP000516404">
    <property type="component" value="Chromosome"/>
</dbReference>
<dbReference type="InterPro" id="IPR043519">
    <property type="entry name" value="NT_sf"/>
</dbReference>
<dbReference type="GO" id="GO:0016779">
    <property type="term" value="F:nucleotidyltransferase activity"/>
    <property type="evidence" value="ECO:0007669"/>
    <property type="project" value="UniProtKB-KW"/>
</dbReference>
<dbReference type="InterPro" id="IPR041633">
    <property type="entry name" value="Polbeta"/>
</dbReference>
<dbReference type="AlphaFoldDB" id="A0A7H2BDY7"/>
<dbReference type="GO" id="GO:0005524">
    <property type="term" value="F:ATP binding"/>
    <property type="evidence" value="ECO:0007669"/>
    <property type="project" value="UniProtKB-KW"/>
</dbReference>
<evidence type="ECO:0000313" key="9">
    <source>
        <dbReference type="EMBL" id="QNV37883.1"/>
    </source>
</evidence>
<evidence type="ECO:0000256" key="5">
    <source>
        <dbReference type="ARBA" id="ARBA00022741"/>
    </source>
</evidence>
<comment type="cofactor">
    <cofactor evidence="1">
        <name>Mg(2+)</name>
        <dbReference type="ChEBI" id="CHEBI:18420"/>
    </cofactor>
</comment>
<evidence type="ECO:0000256" key="1">
    <source>
        <dbReference type="ARBA" id="ARBA00001946"/>
    </source>
</evidence>
<name>A0A7H2BDY7_9MICC</name>
<keyword evidence="2 9" id="KW-0808">Transferase</keyword>
<evidence type="ECO:0000256" key="3">
    <source>
        <dbReference type="ARBA" id="ARBA00022695"/>
    </source>
</evidence>
<organism evidence="9 10">
    <name type="scientific">Rothia terrae</name>
    <dbReference type="NCBI Taxonomy" id="396015"/>
    <lineage>
        <taxon>Bacteria</taxon>
        <taxon>Bacillati</taxon>
        <taxon>Actinomycetota</taxon>
        <taxon>Actinomycetes</taxon>
        <taxon>Micrococcales</taxon>
        <taxon>Micrococcaceae</taxon>
        <taxon>Rothia</taxon>
    </lineage>
</organism>
<protein>
    <submittedName>
        <fullName evidence="9">Nucleotidyltransferase domain-containing protein</fullName>
    </submittedName>
</protein>
<proteinExistence type="predicted"/>
<accession>A0A7H2BDY7</accession>
<feature type="domain" description="Polymerase beta nucleotidyltransferase" evidence="8">
    <location>
        <begin position="73"/>
        <end position="155"/>
    </location>
</feature>
<reference evidence="9 10" key="1">
    <citation type="submission" date="2020-09" db="EMBL/GenBank/DDBJ databases">
        <title>Investigation of environmental microbes.</title>
        <authorList>
            <person name="Ou Y."/>
            <person name="Kang Q."/>
        </authorList>
    </citation>
    <scope>NUCLEOTIDE SEQUENCE [LARGE SCALE GENOMIC DNA]</scope>
    <source>
        <strain evidence="9 10">KJZ-14</strain>
    </source>
</reference>
<evidence type="ECO:0000313" key="10">
    <source>
        <dbReference type="Proteomes" id="UP000516404"/>
    </source>
</evidence>
<keyword evidence="4" id="KW-0479">Metal-binding</keyword>
<dbReference type="KEGG" id="rter:IDM49_00800"/>
<keyword evidence="6" id="KW-0067">ATP-binding</keyword>
<evidence type="ECO:0000259" key="8">
    <source>
        <dbReference type="Pfam" id="PF18765"/>
    </source>
</evidence>
<sequence>MELPVLEQRTQTAEDLITEGRMQLTASIREAYADGLSQRAIAQAANLSQPEVFRLLHFHGTSPLSRKLRKHRKQILSYLAENQIHNVRVFGSLAVGADHEGSDIDLLATTTNTFGLMKIAEIESHLSEIVGARVDLVFDHTSRPDLKDRIIQQAVRL</sequence>
<dbReference type="RefSeq" id="WP_190724685.1">
    <property type="nucleotide sequence ID" value="NZ_JBIUZL010000004.1"/>
</dbReference>
<evidence type="ECO:0000256" key="2">
    <source>
        <dbReference type="ARBA" id="ARBA00022679"/>
    </source>
</evidence>
<dbReference type="Gene3D" id="3.30.460.10">
    <property type="entry name" value="Beta Polymerase, domain 2"/>
    <property type="match status" value="1"/>
</dbReference>
<dbReference type="PANTHER" id="PTHR33571">
    <property type="entry name" value="SSL8005 PROTEIN"/>
    <property type="match status" value="1"/>
</dbReference>
<dbReference type="InterPro" id="IPR052038">
    <property type="entry name" value="Type-VII_TA_antitoxin"/>
</dbReference>
<evidence type="ECO:0000256" key="7">
    <source>
        <dbReference type="ARBA" id="ARBA00022842"/>
    </source>
</evidence>
<dbReference type="Pfam" id="PF18765">
    <property type="entry name" value="Polbeta"/>
    <property type="match status" value="1"/>
</dbReference>
<evidence type="ECO:0000256" key="4">
    <source>
        <dbReference type="ARBA" id="ARBA00022723"/>
    </source>
</evidence>
<dbReference type="CDD" id="cd05403">
    <property type="entry name" value="NT_KNTase_like"/>
    <property type="match status" value="1"/>
</dbReference>
<dbReference type="SUPFAM" id="SSF81301">
    <property type="entry name" value="Nucleotidyltransferase"/>
    <property type="match status" value="1"/>
</dbReference>
<dbReference type="PANTHER" id="PTHR33571:SF14">
    <property type="entry name" value="PROTEIN ADENYLYLTRANSFERASE MJ0435-RELATED"/>
    <property type="match status" value="1"/>
</dbReference>
<dbReference type="GO" id="GO:0046872">
    <property type="term" value="F:metal ion binding"/>
    <property type="evidence" value="ECO:0007669"/>
    <property type="project" value="UniProtKB-KW"/>
</dbReference>
<keyword evidence="5" id="KW-0547">Nucleotide-binding</keyword>
<keyword evidence="7" id="KW-0460">Magnesium</keyword>
<keyword evidence="10" id="KW-1185">Reference proteome</keyword>
<keyword evidence="3" id="KW-0548">Nucleotidyltransferase</keyword>
<gene>
    <name evidence="9" type="ORF">IDM49_00800</name>
</gene>
<dbReference type="EMBL" id="CP061539">
    <property type="protein sequence ID" value="QNV37883.1"/>
    <property type="molecule type" value="Genomic_DNA"/>
</dbReference>
<evidence type="ECO:0000256" key="6">
    <source>
        <dbReference type="ARBA" id="ARBA00022840"/>
    </source>
</evidence>